<dbReference type="InterPro" id="IPR052155">
    <property type="entry name" value="Biofilm_reg_signaling"/>
</dbReference>
<dbReference type="Proteomes" id="UP001210865">
    <property type="component" value="Chromosome"/>
</dbReference>
<dbReference type="PANTHER" id="PTHR44757">
    <property type="entry name" value="DIGUANYLATE CYCLASE DGCP"/>
    <property type="match status" value="1"/>
</dbReference>
<dbReference type="PROSITE" id="PS50885">
    <property type="entry name" value="HAMP"/>
    <property type="match status" value="1"/>
</dbReference>
<sequence>MPALQFTSLKLRIAFIYASLLGITLACVVLVADRGIDRYGEQASITEMAVNAHVFDQLLNLRVRRLEDSARVLSHDFGFRSAVATQDRPTITSVLDNLASRADAEYAFAINTDGSATGARGVHYPIAARLIPAILRGDRHGLIRVDGQLAMAVAEPIKAPNLIGWLILAHPLNGRELGALAGLAPSQLIASVLPTPDMPADMIDQPPRTARLLHRDGDAILTWHAPLPALQQGLQTELILQRPLKPLLANYATLKHLLVVIALAGMLIVTAVSWRLAFTITRPLRRLEEAARQFGRGISIKVPVESVDEVGRLAETYNSMVAAIEDREQKILDAMHDPLTLLPNRRLFLQRLKQEVAAMAPGDVVILILADIDDFKNVNDTLGHPGGDALLCEIGARLATQFGDSQIARLGGDEFAILLPGKANAVAMTELGEQVVACLNQEMMIAGDVVIPSGSVGIAATMSHQDHDTILLMKRADLALYAAKGAGKNCAHLFDSVLDEASRQQRALELDLRRAIRDREFRFVFQPIYSLGDNRLTGFEALMRWRRQDGQDVSPALFIPAAEKSGQINALGEWAIAEACRCATQWDHDATVSVNVSPRQLMNPALFGSVVDALVGSHLAPRRLIIEITESVFIENMSVALQTLRKLQTIGVRIALDDFGTGYSSLNFLRSFPFDRVKIDKCFVDNLAPDSSANAVIRAILTLADALGIETVAEGVETATQLDVLRREGCAQVQGYFLSRPVELDRIPLLNATLPTPGAETVVDLNAARKSGR</sequence>
<dbReference type="RefSeq" id="WP_270076038.1">
    <property type="nucleotide sequence ID" value="NZ_CP115174.1"/>
</dbReference>
<evidence type="ECO:0000259" key="2">
    <source>
        <dbReference type="PROSITE" id="PS50883"/>
    </source>
</evidence>
<evidence type="ECO:0000256" key="1">
    <source>
        <dbReference type="SAM" id="Phobius"/>
    </source>
</evidence>
<keyword evidence="1" id="KW-1133">Transmembrane helix</keyword>
<reference evidence="5 6" key="1">
    <citation type="submission" date="2022-12" db="EMBL/GenBank/DDBJ databases">
        <title>Sphingomonas abieness sp. nov., an endophytic bacterium isolated from Abies koreana.</title>
        <authorList>
            <person name="Jiang L."/>
            <person name="Lee J."/>
        </authorList>
    </citation>
    <scope>NUCLEOTIDE SEQUENCE [LARGE SCALE GENOMIC DNA]</scope>
    <source>
        <strain evidence="6">PAMB 00755</strain>
    </source>
</reference>
<dbReference type="Gene3D" id="6.10.340.10">
    <property type="match status" value="1"/>
</dbReference>
<feature type="domain" description="GGDEF" evidence="4">
    <location>
        <begin position="363"/>
        <end position="496"/>
    </location>
</feature>
<dbReference type="InterPro" id="IPR043128">
    <property type="entry name" value="Rev_trsase/Diguanyl_cyclase"/>
</dbReference>
<name>A0ABY7NN98_9SPHN</name>
<dbReference type="Pfam" id="PF00672">
    <property type="entry name" value="HAMP"/>
    <property type="match status" value="1"/>
</dbReference>
<keyword evidence="1" id="KW-0812">Transmembrane</keyword>
<dbReference type="NCBIfam" id="TIGR00254">
    <property type="entry name" value="GGDEF"/>
    <property type="match status" value="1"/>
</dbReference>
<feature type="transmembrane region" description="Helical" evidence="1">
    <location>
        <begin position="12"/>
        <end position="32"/>
    </location>
</feature>
<protein>
    <submittedName>
        <fullName evidence="5">EAL domain-containing protein</fullName>
    </submittedName>
</protein>
<dbReference type="Pfam" id="PF00990">
    <property type="entry name" value="GGDEF"/>
    <property type="match status" value="1"/>
</dbReference>
<dbReference type="SUPFAM" id="SSF158472">
    <property type="entry name" value="HAMP domain-like"/>
    <property type="match status" value="1"/>
</dbReference>
<keyword evidence="1" id="KW-0472">Membrane</keyword>
<dbReference type="PROSITE" id="PS50887">
    <property type="entry name" value="GGDEF"/>
    <property type="match status" value="1"/>
</dbReference>
<evidence type="ECO:0000313" key="5">
    <source>
        <dbReference type="EMBL" id="WBO21389.1"/>
    </source>
</evidence>
<evidence type="ECO:0000313" key="6">
    <source>
        <dbReference type="Proteomes" id="UP001210865"/>
    </source>
</evidence>
<dbReference type="CDD" id="cd01949">
    <property type="entry name" value="GGDEF"/>
    <property type="match status" value="1"/>
</dbReference>
<dbReference type="SUPFAM" id="SSF55073">
    <property type="entry name" value="Nucleotide cyclase"/>
    <property type="match status" value="1"/>
</dbReference>
<feature type="domain" description="HAMP" evidence="3">
    <location>
        <begin position="278"/>
        <end position="329"/>
    </location>
</feature>
<dbReference type="CDD" id="cd01948">
    <property type="entry name" value="EAL"/>
    <property type="match status" value="1"/>
</dbReference>
<dbReference type="PANTHER" id="PTHR44757:SF2">
    <property type="entry name" value="BIOFILM ARCHITECTURE MAINTENANCE PROTEIN MBAA"/>
    <property type="match status" value="1"/>
</dbReference>
<feature type="domain" description="EAL" evidence="2">
    <location>
        <begin position="505"/>
        <end position="755"/>
    </location>
</feature>
<dbReference type="Gene3D" id="3.30.70.270">
    <property type="match status" value="1"/>
</dbReference>
<dbReference type="Pfam" id="PF14827">
    <property type="entry name" value="dCache_3"/>
    <property type="match status" value="1"/>
</dbReference>
<dbReference type="CDD" id="cd06225">
    <property type="entry name" value="HAMP"/>
    <property type="match status" value="1"/>
</dbReference>
<keyword evidence="6" id="KW-1185">Reference proteome</keyword>
<dbReference type="SMART" id="SM00052">
    <property type="entry name" value="EAL"/>
    <property type="match status" value="1"/>
</dbReference>
<evidence type="ECO:0000259" key="3">
    <source>
        <dbReference type="PROSITE" id="PS50885"/>
    </source>
</evidence>
<feature type="transmembrane region" description="Helical" evidence="1">
    <location>
        <begin position="257"/>
        <end position="277"/>
    </location>
</feature>
<dbReference type="SMART" id="SM00304">
    <property type="entry name" value="HAMP"/>
    <property type="match status" value="1"/>
</dbReference>
<dbReference type="InterPro" id="IPR035919">
    <property type="entry name" value="EAL_sf"/>
</dbReference>
<dbReference type="InterPro" id="IPR000160">
    <property type="entry name" value="GGDEF_dom"/>
</dbReference>
<dbReference type="EMBL" id="CP115174">
    <property type="protein sequence ID" value="WBO21389.1"/>
    <property type="molecule type" value="Genomic_DNA"/>
</dbReference>
<gene>
    <name evidence="5" type="ORF">PBT88_14500</name>
</gene>
<accession>A0ABY7NN98</accession>
<dbReference type="Pfam" id="PF00563">
    <property type="entry name" value="EAL"/>
    <property type="match status" value="1"/>
</dbReference>
<organism evidence="5 6">
    <name type="scientific">Sphingomonas abietis</name>
    <dbReference type="NCBI Taxonomy" id="3012344"/>
    <lineage>
        <taxon>Bacteria</taxon>
        <taxon>Pseudomonadati</taxon>
        <taxon>Pseudomonadota</taxon>
        <taxon>Alphaproteobacteria</taxon>
        <taxon>Sphingomonadales</taxon>
        <taxon>Sphingomonadaceae</taxon>
        <taxon>Sphingomonas</taxon>
    </lineage>
</organism>
<dbReference type="InterPro" id="IPR029787">
    <property type="entry name" value="Nucleotide_cyclase"/>
</dbReference>
<dbReference type="InterPro" id="IPR001633">
    <property type="entry name" value="EAL_dom"/>
</dbReference>
<dbReference type="InterPro" id="IPR003660">
    <property type="entry name" value="HAMP_dom"/>
</dbReference>
<dbReference type="PROSITE" id="PS50883">
    <property type="entry name" value="EAL"/>
    <property type="match status" value="1"/>
</dbReference>
<evidence type="ECO:0000259" key="4">
    <source>
        <dbReference type="PROSITE" id="PS50887"/>
    </source>
</evidence>
<proteinExistence type="predicted"/>
<dbReference type="SUPFAM" id="SSF141868">
    <property type="entry name" value="EAL domain-like"/>
    <property type="match status" value="1"/>
</dbReference>
<dbReference type="SMART" id="SM00267">
    <property type="entry name" value="GGDEF"/>
    <property type="match status" value="1"/>
</dbReference>
<dbReference type="InterPro" id="IPR029150">
    <property type="entry name" value="dCache_3"/>
</dbReference>
<dbReference type="Gene3D" id="3.20.20.450">
    <property type="entry name" value="EAL domain"/>
    <property type="match status" value="1"/>
</dbReference>